<accession>D2UXU1</accession>
<feature type="compositionally biased region" description="Basic residues" evidence="7">
    <location>
        <begin position="454"/>
        <end position="463"/>
    </location>
</feature>
<evidence type="ECO:0000256" key="3">
    <source>
        <dbReference type="ARBA" id="ARBA00023125"/>
    </source>
</evidence>
<dbReference type="GO" id="GO:0003677">
    <property type="term" value="F:DNA binding"/>
    <property type="evidence" value="ECO:0007669"/>
    <property type="project" value="UniProtKB-KW"/>
</dbReference>
<feature type="region of interest" description="Disordered" evidence="7">
    <location>
        <begin position="439"/>
        <end position="533"/>
    </location>
</feature>
<comment type="subcellular location">
    <subcellularLocation>
        <location evidence="1 6">Nucleus</location>
    </subcellularLocation>
</comment>
<dbReference type="OrthoDB" id="68020at2759"/>
<evidence type="ECO:0000256" key="5">
    <source>
        <dbReference type="ARBA" id="ARBA00023242"/>
    </source>
</evidence>
<proteinExistence type="predicted"/>
<dbReference type="PROSITE" id="PS50090">
    <property type="entry name" value="MYB_LIKE"/>
    <property type="match status" value="1"/>
</dbReference>
<dbReference type="PANTHER" id="PTHR15180:SF1">
    <property type="entry name" value="GENERAL TRANSCRIPTION FACTOR 3C POLYPEPTIDE 1"/>
    <property type="match status" value="1"/>
</dbReference>
<keyword evidence="10" id="KW-1185">Reference proteome</keyword>
<keyword evidence="3 6" id="KW-0238">DNA-binding</keyword>
<feature type="region of interest" description="Disordered" evidence="7">
    <location>
        <begin position="1440"/>
        <end position="1472"/>
    </location>
</feature>
<dbReference type="InterPro" id="IPR001005">
    <property type="entry name" value="SANT/Myb"/>
</dbReference>
<feature type="domain" description="Myb-like" evidence="8">
    <location>
        <begin position="1032"/>
        <end position="1089"/>
    </location>
</feature>
<dbReference type="PANTHER" id="PTHR15180">
    <property type="entry name" value="GENERAL TRANSCRIPTION FACTOR 3C POLYPEPTIDE 1"/>
    <property type="match status" value="1"/>
</dbReference>
<dbReference type="Proteomes" id="UP000006671">
    <property type="component" value="Unassembled WGS sequence"/>
</dbReference>
<feature type="region of interest" description="Disordered" evidence="7">
    <location>
        <begin position="996"/>
        <end position="1025"/>
    </location>
</feature>
<feature type="region of interest" description="Disordered" evidence="7">
    <location>
        <begin position="67"/>
        <end position="90"/>
    </location>
</feature>
<dbReference type="KEGG" id="ngr:NAEGRDRAFT_61241"/>
<name>D2UXU1_NAEGR</name>
<protein>
    <submittedName>
        <fullName evidence="9">Predicted protein</fullName>
    </submittedName>
</protein>
<gene>
    <name evidence="9" type="ORF">NAEGRDRAFT_61241</name>
</gene>
<evidence type="ECO:0000259" key="8">
    <source>
        <dbReference type="PROSITE" id="PS50090"/>
    </source>
</evidence>
<sequence length="1733" mass="200679">MDKVLEASTLEIALEGFRGCSFEKLVKLLQEYHEYDIKEDEDMQICLWSYLLRNSKLSFFKIVPNNGDSSTTNNTPPPKQKSNKKAPQKNDYQYTTEGFQEYAETRNNFDSRFSSKRLLVDNLSELGTLPTSDICIVAQFEYRKFALGLDIRSDVEISEIQYCMLEEVGRSRYSGRFQNDLTKYLCIDSRSTLYHLKRLYGLNLLLKKSSYDPRSKTTSNLIHLFRFTDTKKQKEFIKKTDDEVNAEKIFERYSQLKENIVDTVVGMLTKAKGNVLIDYEVRKKLLDFVKDDTQQKHKWERLKLILQASGKVEYFKAIFENRLTYCVRLLNQDNNLSSSNPIATNNAIEDGLLNPGFDMERPQLYQMYDYIEKFGGKSGLNHMDIYQHFEMTSKVSGNLCNDLRKDFGVTSVAEKGEKQAKSTSYRFFVPYIKEVENDKANEVSNNEQESPQKSKSRKKKKSQPPKQSTNNSQEQVQQEVQSVLPSINLEDSSDSLYDSDTGSDDESDENKPALTPSQYLRTEGKRKEEGSRKEVITKNFSERCKLALSFLKEKKCIARFQLREHFKQNNVSVESKAISRLIQYLESNNLAKKMTIAVPSLFGTTSKMHICLIDCSLDMKSKTVQDFITSLYSHEVQVNSKEKVDRTILEKVDSIDHLETKRSQKRFSYLPLFHSLLNGYINAKMLRVRVFHQYLWNKVNEGSVNPERICLYDIYSNMSVSLFCKLVGCIAEIRLGSDDKEILQTVTISNAPENIKKAVDASVVGRRAVALSRVETFIDIMEKLGLLVVQAIRDKESKSKVFSLLKTVEFPFPQQFPATEYRQVTFNSINDVEEYWDDLEMCSVNMETIRCEPIGDDQEDSPQIFSKIQDLGKRPSWTEYRHFSLRQLRILEASYKENQTPNFEECDNICKKLRIPMEQVVLYFYRYRNSILSKRISDIGTIPEGQSKSNTKRKKDDDFIVGDDEIEYESNDENVEVRAKKTKRLPSVSLLLIGNRKTRKGSTRKGNKKQPTDTNENTEKQKEKTIPTRGYKWTNEQDLLLLEGLSRLRELDPSTGTFLTKPIKWQEIADSIGDGITANRCKLRWNNVLRKLPWCKRALELAIGHRDLNKNNPNIPPIEIRTLVQTCRDQYRIGPSDSNNQLMSVDLPRDLINIVKYFKVIRFEPLVEDNADENINITTENRLRLSSLETLFKIILLTPDEHYDVKLANKLVKRFKSKEIEECFNSLRKRSIISKSKRGLRMKGYHLNINFTTKTTVNFYPPEIFEDAPKFRKRALMINEEDDSDEEDDMEVKPLFNRHGACFNPQSSGGVVAALMSMVMLEEIRLIPRVAPLSEEEKNQVGRTRSIQDMEEDDGTGVSNHLLRVGAVRPGENDHIHAEGTNIKSSHGSLQLPDWTIAIESITEVNLFSEMGAENEHQTHISRIVSEYGHKLSSIEFSIELPDQENENKRERDEFNQDNTYDPPQKKKKQHHITNSEIEAYFEMYAAESSSITTFTNDQIDFVENITYPEIKPLAQYIIESGVEEYSFWIERIILVYSFIGNTKFEGANFDTISQKFSDFSTDYDLSIKEILQQLVNFNCIVEVNSENETRFLRFEEAKLHTIPYSENGATQYRPISVFRQLSGELNDNLLQNFKKCIISRIMRYPGILEKKLINSIGVISAQDIRKVLGFLEDDQIIQSSYHRATSNEKLKCKNILFMHQDEMDDLENSDCYPTEFHRSLFVTPKYIFFSTQ</sequence>
<evidence type="ECO:0000256" key="6">
    <source>
        <dbReference type="RuleBase" id="RU000682"/>
    </source>
</evidence>
<dbReference type="CDD" id="cd00086">
    <property type="entry name" value="homeodomain"/>
    <property type="match status" value="1"/>
</dbReference>
<evidence type="ECO:0000313" key="9">
    <source>
        <dbReference type="EMBL" id="EFC50347.1"/>
    </source>
</evidence>
<feature type="compositionally biased region" description="Basic and acidic residues" evidence="7">
    <location>
        <begin position="1446"/>
        <end position="1455"/>
    </location>
</feature>
<dbReference type="InParanoid" id="D2UXU1"/>
<keyword evidence="4" id="KW-0804">Transcription</keyword>
<evidence type="ECO:0000313" key="10">
    <source>
        <dbReference type="Proteomes" id="UP000006671"/>
    </source>
</evidence>
<feature type="compositionally biased region" description="Basic and acidic residues" evidence="7">
    <location>
        <begin position="522"/>
        <end position="533"/>
    </location>
</feature>
<dbReference type="STRING" id="5762.D2UXU1"/>
<dbReference type="EMBL" id="GG738845">
    <property type="protein sequence ID" value="EFC50347.1"/>
    <property type="molecule type" value="Genomic_DNA"/>
</dbReference>
<dbReference type="OMA" id="NRDTAIC"/>
<dbReference type="Gene3D" id="1.10.10.60">
    <property type="entry name" value="Homeodomain-like"/>
    <property type="match status" value="2"/>
</dbReference>
<dbReference type="GO" id="GO:0005634">
    <property type="term" value="C:nucleus"/>
    <property type="evidence" value="ECO:0007669"/>
    <property type="project" value="UniProtKB-SubCell"/>
</dbReference>
<evidence type="ECO:0000256" key="4">
    <source>
        <dbReference type="ARBA" id="ARBA00023163"/>
    </source>
</evidence>
<dbReference type="GeneID" id="8863907"/>
<dbReference type="VEuPathDB" id="AmoebaDB:NAEGRDRAFT_61241"/>
<dbReference type="InterPro" id="IPR007309">
    <property type="entry name" value="TFIIIC_Bblock-bd"/>
</dbReference>
<evidence type="ECO:0000256" key="7">
    <source>
        <dbReference type="SAM" id="MobiDB-lite"/>
    </source>
</evidence>
<keyword evidence="2" id="KW-0597">Phosphoprotein</keyword>
<dbReference type="Pfam" id="PF20222">
    <property type="entry name" value="DUF6581"/>
    <property type="match status" value="1"/>
</dbReference>
<dbReference type="Pfam" id="PF04182">
    <property type="entry name" value="B-block_TFIIIC"/>
    <property type="match status" value="1"/>
</dbReference>
<dbReference type="GO" id="GO:0006384">
    <property type="term" value="P:transcription initiation at RNA polymerase III promoter"/>
    <property type="evidence" value="ECO:0007669"/>
    <property type="project" value="InterPro"/>
</dbReference>
<dbReference type="InterPro" id="IPR009057">
    <property type="entry name" value="Homeodomain-like_sf"/>
</dbReference>
<keyword evidence="5 6" id="KW-0539">Nucleus</keyword>
<feature type="compositionally biased region" description="Low complexity" evidence="7">
    <location>
        <begin position="464"/>
        <end position="483"/>
    </location>
</feature>
<dbReference type="Pfam" id="PF00249">
    <property type="entry name" value="Myb_DNA-binding"/>
    <property type="match status" value="1"/>
</dbReference>
<dbReference type="InterPro" id="IPR046488">
    <property type="entry name" value="Sfc3/Tfc3_C"/>
</dbReference>
<keyword evidence="6" id="KW-0371">Homeobox</keyword>
<evidence type="ECO:0000256" key="1">
    <source>
        <dbReference type="ARBA" id="ARBA00004123"/>
    </source>
</evidence>
<dbReference type="Pfam" id="PF00046">
    <property type="entry name" value="Homeodomain"/>
    <property type="match status" value="1"/>
</dbReference>
<dbReference type="InterPro" id="IPR044210">
    <property type="entry name" value="Tfc3-like"/>
</dbReference>
<dbReference type="InterPro" id="IPR056020">
    <property type="entry name" value="DUF7599"/>
</dbReference>
<dbReference type="GO" id="GO:0042791">
    <property type="term" value="P:5S class rRNA transcription by RNA polymerase III"/>
    <property type="evidence" value="ECO:0007669"/>
    <property type="project" value="TreeGrafter"/>
</dbReference>
<feature type="compositionally biased region" description="Basic residues" evidence="7">
    <location>
        <begin position="996"/>
        <end position="1008"/>
    </location>
</feature>
<dbReference type="Pfam" id="PF24538">
    <property type="entry name" value="DUF7599"/>
    <property type="match status" value="1"/>
</dbReference>
<organism evidence="10">
    <name type="scientific">Naegleria gruberi</name>
    <name type="common">Amoeba</name>
    <dbReference type="NCBI Taxonomy" id="5762"/>
    <lineage>
        <taxon>Eukaryota</taxon>
        <taxon>Discoba</taxon>
        <taxon>Heterolobosea</taxon>
        <taxon>Tetramitia</taxon>
        <taxon>Eutetramitia</taxon>
        <taxon>Vahlkampfiidae</taxon>
        <taxon>Naegleria</taxon>
    </lineage>
</organism>
<dbReference type="RefSeq" id="XP_002683091.1">
    <property type="nucleotide sequence ID" value="XM_002683045.1"/>
</dbReference>
<dbReference type="InterPro" id="IPR001356">
    <property type="entry name" value="HD"/>
</dbReference>
<dbReference type="SUPFAM" id="SSF46689">
    <property type="entry name" value="Homeodomain-like"/>
    <property type="match status" value="2"/>
</dbReference>
<dbReference type="GO" id="GO:0000127">
    <property type="term" value="C:transcription factor TFIIIC complex"/>
    <property type="evidence" value="ECO:0007669"/>
    <property type="project" value="InterPro"/>
</dbReference>
<reference evidence="9 10" key="1">
    <citation type="journal article" date="2010" name="Cell">
        <title>The genome of Naegleria gruberi illuminates early eukaryotic versatility.</title>
        <authorList>
            <person name="Fritz-Laylin L.K."/>
            <person name="Prochnik S.E."/>
            <person name="Ginger M.L."/>
            <person name="Dacks J.B."/>
            <person name="Carpenter M.L."/>
            <person name="Field M.C."/>
            <person name="Kuo A."/>
            <person name="Paredez A."/>
            <person name="Chapman J."/>
            <person name="Pham J."/>
            <person name="Shu S."/>
            <person name="Neupane R."/>
            <person name="Cipriano M."/>
            <person name="Mancuso J."/>
            <person name="Tu H."/>
            <person name="Salamov A."/>
            <person name="Lindquist E."/>
            <person name="Shapiro H."/>
            <person name="Lucas S."/>
            <person name="Grigoriev I.V."/>
            <person name="Cande W.Z."/>
            <person name="Fulton C."/>
            <person name="Rokhsar D.S."/>
            <person name="Dawson S.C."/>
        </authorList>
    </citation>
    <scope>NUCLEOTIDE SEQUENCE [LARGE SCALE GENOMIC DNA]</scope>
    <source>
        <strain evidence="9 10">NEG-M</strain>
    </source>
</reference>
<evidence type="ECO:0000256" key="2">
    <source>
        <dbReference type="ARBA" id="ARBA00022553"/>
    </source>
</evidence>
<dbReference type="SMART" id="SM00717">
    <property type="entry name" value="SANT"/>
    <property type="match status" value="1"/>
</dbReference>